<feature type="transmembrane region" description="Helical" evidence="9">
    <location>
        <begin position="6"/>
        <end position="27"/>
    </location>
</feature>
<dbReference type="InterPro" id="IPR052205">
    <property type="entry name" value="FliO/MopB"/>
</dbReference>
<evidence type="ECO:0000313" key="10">
    <source>
        <dbReference type="EMBL" id="XDO96073.1"/>
    </source>
</evidence>
<comment type="similarity">
    <text evidence="8">Belongs to the FliO/MopB family.</text>
</comment>
<dbReference type="GO" id="GO:0009425">
    <property type="term" value="C:bacterial-type flagellum basal body"/>
    <property type="evidence" value="ECO:0007669"/>
    <property type="project" value="UniProtKB-SubCell"/>
</dbReference>
<keyword evidence="3" id="KW-1003">Cell membrane</keyword>
<evidence type="ECO:0000256" key="6">
    <source>
        <dbReference type="ARBA" id="ARBA00023136"/>
    </source>
</evidence>
<dbReference type="InterPro" id="IPR022781">
    <property type="entry name" value="Flagellar_biosynth_FliO"/>
</dbReference>
<evidence type="ECO:0000256" key="3">
    <source>
        <dbReference type="ARBA" id="ARBA00022475"/>
    </source>
</evidence>
<name>A0AB39KQZ0_9CAUL</name>
<keyword evidence="6 9" id="KW-0472">Membrane</keyword>
<dbReference type="EMBL" id="CP158375">
    <property type="protein sequence ID" value="XDO96073.1"/>
    <property type="molecule type" value="Genomic_DNA"/>
</dbReference>
<keyword evidence="4 9" id="KW-0812">Transmembrane</keyword>
<gene>
    <name evidence="10" type="ORF">ABOZ73_14915</name>
</gene>
<keyword evidence="10" id="KW-0282">Flagellum</keyword>
<keyword evidence="10" id="KW-0969">Cilium</keyword>
<keyword evidence="5 9" id="KW-1133">Transmembrane helix</keyword>
<accession>A0AB39KQZ0</accession>
<keyword evidence="10" id="KW-0966">Cell projection</keyword>
<dbReference type="RefSeq" id="WP_369058928.1">
    <property type="nucleotide sequence ID" value="NZ_CP158375.1"/>
</dbReference>
<evidence type="ECO:0000256" key="4">
    <source>
        <dbReference type="ARBA" id="ARBA00022692"/>
    </source>
</evidence>
<evidence type="ECO:0000256" key="2">
    <source>
        <dbReference type="ARBA" id="ARBA00004236"/>
    </source>
</evidence>
<dbReference type="PANTHER" id="PTHR38766:SF1">
    <property type="entry name" value="FLAGELLAR PROTEIN FLIO"/>
    <property type="match status" value="1"/>
</dbReference>
<organism evidence="10">
    <name type="scientific">Caulobacter sp. 73W</name>
    <dbReference type="NCBI Taxonomy" id="3161137"/>
    <lineage>
        <taxon>Bacteria</taxon>
        <taxon>Pseudomonadati</taxon>
        <taxon>Pseudomonadota</taxon>
        <taxon>Alphaproteobacteria</taxon>
        <taxon>Caulobacterales</taxon>
        <taxon>Caulobacteraceae</taxon>
        <taxon>Caulobacter</taxon>
    </lineage>
</organism>
<dbReference type="GO" id="GO:0044781">
    <property type="term" value="P:bacterial-type flagellum organization"/>
    <property type="evidence" value="ECO:0007669"/>
    <property type="project" value="InterPro"/>
</dbReference>
<dbReference type="Pfam" id="PF04347">
    <property type="entry name" value="FliO"/>
    <property type="match status" value="1"/>
</dbReference>
<evidence type="ECO:0000256" key="8">
    <source>
        <dbReference type="ARBA" id="ARBA00037937"/>
    </source>
</evidence>
<dbReference type="GO" id="GO:0005886">
    <property type="term" value="C:plasma membrane"/>
    <property type="evidence" value="ECO:0007669"/>
    <property type="project" value="UniProtKB-SubCell"/>
</dbReference>
<proteinExistence type="inferred from homology"/>
<dbReference type="AlphaFoldDB" id="A0AB39KQZ0"/>
<evidence type="ECO:0000256" key="7">
    <source>
        <dbReference type="ARBA" id="ARBA00023143"/>
    </source>
</evidence>
<sequence>MGFVDFIRAVAALGLTLGLIGLAAWLMRKYGPEWMLKVQLEKKQRRMTLVETLPLDPTRRLVLVKLDGEERLIMLGEGRLLATQPALPEVETAPETQA</sequence>
<evidence type="ECO:0000256" key="5">
    <source>
        <dbReference type="ARBA" id="ARBA00022989"/>
    </source>
</evidence>
<keyword evidence="7" id="KW-0975">Bacterial flagellum</keyword>
<dbReference type="PANTHER" id="PTHR38766">
    <property type="entry name" value="FLAGELLAR PROTEIN FLIO"/>
    <property type="match status" value="1"/>
</dbReference>
<reference evidence="10" key="1">
    <citation type="submission" date="2024-06" db="EMBL/GenBank/DDBJ databases">
        <title>Caulobacter inopinatus, sp. nov.</title>
        <authorList>
            <person name="Donachie S.P."/>
        </authorList>
    </citation>
    <scope>NUCLEOTIDE SEQUENCE</scope>
    <source>
        <strain evidence="10">73W</strain>
    </source>
</reference>
<evidence type="ECO:0000256" key="9">
    <source>
        <dbReference type="SAM" id="Phobius"/>
    </source>
</evidence>
<evidence type="ECO:0000256" key="1">
    <source>
        <dbReference type="ARBA" id="ARBA00004117"/>
    </source>
</evidence>
<comment type="subcellular location">
    <subcellularLocation>
        <location evidence="1">Bacterial flagellum basal body</location>
    </subcellularLocation>
    <subcellularLocation>
        <location evidence="2">Cell membrane</location>
    </subcellularLocation>
</comment>
<protein>
    <submittedName>
        <fullName evidence="10">Flagellar biosynthetic protein FliO</fullName>
    </submittedName>
</protein>